<comment type="catalytic activity">
    <reaction evidence="1">
        <text>Hydrolysis of terminal non-reducing N-acetyl-D-hexosamine residues in N-acetyl-beta-D-hexosaminides.</text>
        <dbReference type="EC" id="3.2.1.52"/>
    </reaction>
</comment>
<gene>
    <name evidence="9" type="ORF">FHX48_002609</name>
</gene>
<dbReference type="PANTHER" id="PTHR22600">
    <property type="entry name" value="BETA-HEXOSAMINIDASE"/>
    <property type="match status" value="1"/>
</dbReference>
<dbReference type="EMBL" id="JACGWY010000007">
    <property type="protein sequence ID" value="MBA8817504.1"/>
    <property type="molecule type" value="Genomic_DNA"/>
</dbReference>
<name>A0A7W3JR56_9MICO</name>
<sequence length="501" mass="52950">MTQRPAVVPAPAMIHVGDGTFLLGSGVVVGGEAAASALCAQLLAQRTGLALETGADAQLFCALIEHGEPESYRLRVTPEGVQLEAPDAAGLFYGVHTLVQLVARHDGEWILPAVEITDAPRFEYRGVMLDVARHFHGVNTVRGYIDRASALKFNVLHLHLTDDQGWRLELSSRPELTGSGAGTSVGDKPGGYFSAGDYRDIVAYAASHHMTVVPEFDVPGHTHAVGLGYPEIAAPPAVSEAVDDAVAQFGGGMPTPGVPYIGLAVGFSSLIIDSAATDEFLTAVFGELAAMTPGPYLHVGGDEALGTPPADFAAFMARVTAIVAKLGKTPIAWHEAGAAPDIAPSTVGQYWGFVAPTADSAEKARAFVAHGSRLILSPADAVYLDMKENDSDRLGLTWANGPTSLERSYRWEPTSIIEGIGEDAILGVEAPLWTETIVDAADIDAMAFPRIAAAAEAAWSQPEQRDWESFRGRVAGLGPLWSRTGIAFTRVAGVEWAYDED</sequence>
<dbReference type="InterPro" id="IPR017853">
    <property type="entry name" value="GH"/>
</dbReference>
<protein>
    <recommendedName>
        <fullName evidence="3">beta-N-acetylhexosaminidase</fullName>
        <ecNumber evidence="3">3.2.1.52</ecNumber>
    </recommendedName>
</protein>
<evidence type="ECO:0000256" key="5">
    <source>
        <dbReference type="ARBA" id="ARBA00023295"/>
    </source>
</evidence>
<feature type="domain" description="Glycoside hydrolase family 20 catalytic" evidence="7">
    <location>
        <begin position="313"/>
        <end position="461"/>
    </location>
</feature>
<comment type="similarity">
    <text evidence="2">Belongs to the glycosyl hydrolase 20 family.</text>
</comment>
<feature type="domain" description="Beta-hexosaminidase bacterial type N-terminal" evidence="8">
    <location>
        <begin position="5"/>
        <end position="119"/>
    </location>
</feature>
<dbReference type="RefSeq" id="WP_167046719.1">
    <property type="nucleotide sequence ID" value="NZ_JAAOZB010000001.1"/>
</dbReference>
<evidence type="ECO:0000256" key="6">
    <source>
        <dbReference type="PIRSR" id="PIRSR625705-1"/>
    </source>
</evidence>
<reference evidence="9 10" key="1">
    <citation type="submission" date="2020-07" db="EMBL/GenBank/DDBJ databases">
        <title>Sequencing the genomes of 1000 actinobacteria strains.</title>
        <authorList>
            <person name="Klenk H.-P."/>
        </authorList>
    </citation>
    <scope>NUCLEOTIDE SEQUENCE [LARGE SCALE GENOMIC DNA]</scope>
    <source>
        <strain evidence="9 10">DSM 27576</strain>
    </source>
</reference>
<dbReference type="Gene3D" id="3.30.379.10">
    <property type="entry name" value="Chitobiase/beta-hexosaminidase domain 2-like"/>
    <property type="match status" value="1"/>
</dbReference>
<dbReference type="PRINTS" id="PR00738">
    <property type="entry name" value="GLHYDRLASE20"/>
</dbReference>
<evidence type="ECO:0000256" key="2">
    <source>
        <dbReference type="ARBA" id="ARBA00006285"/>
    </source>
</evidence>
<dbReference type="GO" id="GO:0004563">
    <property type="term" value="F:beta-N-acetylhexosaminidase activity"/>
    <property type="evidence" value="ECO:0007669"/>
    <property type="project" value="UniProtKB-EC"/>
</dbReference>
<feature type="active site" description="Proton donor" evidence="6">
    <location>
        <position position="303"/>
    </location>
</feature>
<evidence type="ECO:0000313" key="9">
    <source>
        <dbReference type="EMBL" id="MBA8817504.1"/>
    </source>
</evidence>
<keyword evidence="4 9" id="KW-0378">Hydrolase</keyword>
<dbReference type="InterPro" id="IPR015882">
    <property type="entry name" value="HEX_bac_N"/>
</dbReference>
<dbReference type="Pfam" id="PF00728">
    <property type="entry name" value="Glyco_hydro_20"/>
    <property type="match status" value="2"/>
</dbReference>
<dbReference type="GO" id="GO:0005975">
    <property type="term" value="P:carbohydrate metabolic process"/>
    <property type="evidence" value="ECO:0007669"/>
    <property type="project" value="InterPro"/>
</dbReference>
<dbReference type="GO" id="GO:0016020">
    <property type="term" value="C:membrane"/>
    <property type="evidence" value="ECO:0007669"/>
    <property type="project" value="TreeGrafter"/>
</dbReference>
<evidence type="ECO:0000256" key="1">
    <source>
        <dbReference type="ARBA" id="ARBA00001231"/>
    </source>
</evidence>
<accession>A0A7W3JR56</accession>
<evidence type="ECO:0000256" key="4">
    <source>
        <dbReference type="ARBA" id="ARBA00022801"/>
    </source>
</evidence>
<dbReference type="Proteomes" id="UP000526083">
    <property type="component" value="Unassembled WGS sequence"/>
</dbReference>
<dbReference type="Pfam" id="PF02838">
    <property type="entry name" value="Glyco_hydro_20b"/>
    <property type="match status" value="1"/>
</dbReference>
<dbReference type="SUPFAM" id="SSF55545">
    <property type="entry name" value="beta-N-acetylhexosaminidase-like domain"/>
    <property type="match status" value="1"/>
</dbReference>
<dbReference type="PANTHER" id="PTHR22600:SF57">
    <property type="entry name" value="BETA-N-ACETYLHEXOSAMINIDASE"/>
    <property type="match status" value="1"/>
</dbReference>
<dbReference type="InterPro" id="IPR015883">
    <property type="entry name" value="Glyco_hydro_20_cat"/>
</dbReference>
<evidence type="ECO:0000256" key="3">
    <source>
        <dbReference type="ARBA" id="ARBA00012663"/>
    </source>
</evidence>
<dbReference type="SUPFAM" id="SSF51445">
    <property type="entry name" value="(Trans)glycosidases"/>
    <property type="match status" value="1"/>
</dbReference>
<dbReference type="InterPro" id="IPR029018">
    <property type="entry name" value="Hex-like_dom2"/>
</dbReference>
<dbReference type="GO" id="GO:0030203">
    <property type="term" value="P:glycosaminoglycan metabolic process"/>
    <property type="evidence" value="ECO:0007669"/>
    <property type="project" value="TreeGrafter"/>
</dbReference>
<comment type="caution">
    <text evidence="9">The sequence shown here is derived from an EMBL/GenBank/DDBJ whole genome shotgun (WGS) entry which is preliminary data.</text>
</comment>
<organism evidence="9 10">
    <name type="scientific">Microbacterium halimionae</name>
    <dbReference type="NCBI Taxonomy" id="1526413"/>
    <lineage>
        <taxon>Bacteria</taxon>
        <taxon>Bacillati</taxon>
        <taxon>Actinomycetota</taxon>
        <taxon>Actinomycetes</taxon>
        <taxon>Micrococcales</taxon>
        <taxon>Microbacteriaceae</taxon>
        <taxon>Microbacterium</taxon>
    </lineage>
</organism>
<evidence type="ECO:0000313" key="10">
    <source>
        <dbReference type="Proteomes" id="UP000526083"/>
    </source>
</evidence>
<keyword evidence="10" id="KW-1185">Reference proteome</keyword>
<evidence type="ECO:0000259" key="7">
    <source>
        <dbReference type="Pfam" id="PF00728"/>
    </source>
</evidence>
<dbReference type="Gene3D" id="3.20.20.80">
    <property type="entry name" value="Glycosidases"/>
    <property type="match status" value="1"/>
</dbReference>
<dbReference type="InterPro" id="IPR025705">
    <property type="entry name" value="Beta_hexosaminidase_sua/sub"/>
</dbReference>
<dbReference type="EC" id="3.2.1.52" evidence="3"/>
<dbReference type="AlphaFoldDB" id="A0A7W3JR56"/>
<dbReference type="CDD" id="cd06568">
    <property type="entry name" value="GH20_SpHex_like"/>
    <property type="match status" value="1"/>
</dbReference>
<proteinExistence type="inferred from homology"/>
<feature type="domain" description="Glycoside hydrolase family 20 catalytic" evidence="7">
    <location>
        <begin position="122"/>
        <end position="304"/>
    </location>
</feature>
<keyword evidence="5 9" id="KW-0326">Glycosidase</keyword>
<evidence type="ECO:0000259" key="8">
    <source>
        <dbReference type="Pfam" id="PF02838"/>
    </source>
</evidence>